<accession>A0A6A5GE10</accession>
<proteinExistence type="predicted"/>
<dbReference type="GeneID" id="9839114"/>
<organism evidence="1 2">
    <name type="scientific">Caenorhabditis remanei</name>
    <name type="common">Caenorhabditis vulgaris</name>
    <dbReference type="NCBI Taxonomy" id="31234"/>
    <lineage>
        <taxon>Eukaryota</taxon>
        <taxon>Metazoa</taxon>
        <taxon>Ecdysozoa</taxon>
        <taxon>Nematoda</taxon>
        <taxon>Chromadorea</taxon>
        <taxon>Rhabditida</taxon>
        <taxon>Rhabditina</taxon>
        <taxon>Rhabditomorpha</taxon>
        <taxon>Rhabditoidea</taxon>
        <taxon>Rhabditidae</taxon>
        <taxon>Peloderinae</taxon>
        <taxon>Caenorhabditis</taxon>
    </lineage>
</organism>
<reference evidence="1 2" key="1">
    <citation type="submission" date="2019-12" db="EMBL/GenBank/DDBJ databases">
        <title>Chromosome-level assembly of the Caenorhabditis remanei genome.</title>
        <authorList>
            <person name="Teterina A.A."/>
            <person name="Willis J.H."/>
            <person name="Phillips P.C."/>
        </authorList>
    </citation>
    <scope>NUCLEOTIDE SEQUENCE [LARGE SCALE GENOMIC DNA]</scope>
    <source>
        <strain evidence="1 2">PX506</strain>
        <tissue evidence="1">Whole organism</tissue>
    </source>
</reference>
<comment type="caution">
    <text evidence="1">The sequence shown here is derived from an EMBL/GenBank/DDBJ whole genome shotgun (WGS) entry which is preliminary data.</text>
</comment>
<protein>
    <recommendedName>
        <fullName evidence="3">F-box domain-containing protein</fullName>
    </recommendedName>
</protein>
<dbReference type="AlphaFoldDB" id="A0A6A5GE10"/>
<evidence type="ECO:0008006" key="3">
    <source>
        <dbReference type="Google" id="ProtNLM"/>
    </source>
</evidence>
<evidence type="ECO:0000313" key="1">
    <source>
        <dbReference type="EMBL" id="KAF1752974.1"/>
    </source>
</evidence>
<dbReference type="Proteomes" id="UP000483820">
    <property type="component" value="Chromosome V"/>
</dbReference>
<dbReference type="EMBL" id="WUAV01000005">
    <property type="protein sequence ID" value="KAF1752974.1"/>
    <property type="molecule type" value="Genomic_DNA"/>
</dbReference>
<gene>
    <name evidence="1" type="ORF">GCK72_019529</name>
</gene>
<sequence length="155" mass="18066">MYAEPTWQGIPSRIKQDIVTSLDYRSRFRLRVCLKSDQYLVDNSPIILEGLKILWRPSGFALAVKKDGKVSEIHDNSTEKLINLFFDVFKVKRSNQYELSQLFSTLAADLVFVVTLEFKKLQGYVCNRRTINEDFEEFSKWDNAPFAFLRSNPSN</sequence>
<evidence type="ECO:0000313" key="2">
    <source>
        <dbReference type="Proteomes" id="UP000483820"/>
    </source>
</evidence>
<name>A0A6A5GE10_CAERE</name>
<dbReference type="RefSeq" id="XP_053581986.1">
    <property type="nucleotide sequence ID" value="XM_053733073.1"/>
</dbReference>
<dbReference type="CTD" id="9839114"/>
<dbReference type="KEGG" id="crq:GCK72_019529"/>